<name>A0A0U5BDN4_9BACL</name>
<protein>
    <submittedName>
        <fullName evidence="3">Spore germination protein B1</fullName>
    </submittedName>
</protein>
<dbReference type="InterPro" id="IPR050768">
    <property type="entry name" value="UPF0353/GerABKA_families"/>
</dbReference>
<dbReference type="GO" id="GO:0009847">
    <property type="term" value="P:spore germination"/>
    <property type="evidence" value="ECO:0007669"/>
    <property type="project" value="InterPro"/>
</dbReference>
<sequence length="494" mass="55213">MAGEIPVLTEDLQTNTQTLQNMIGTNPDVVLRRLIIRDVAKEATMIYIEGLVDKREIHEQILMPLMKPGANNTEGNIENKQVKQWLITEAIPVSTVQPVQRVEECMQAIFAGNTVLLVQGIAEAFVIGTSNWETRPVEEPITEALIRGPREGFVESIRKNTAIIRRKIKDPNLVFLPYKVGRRSQKDLYVVYIKEIANQALVDEVKSRIERIDIDAVEESGYVEQLIEENYLSPFPQTQNTERPDRVVQALLEGRVAILLDGTPFVLLAPVTFPMLMSSPEDYYERWIPGSLIRLLRYIAVFLSLFLPALYISFISYNHGMIPTKLAISISASREGVPFPSIVEAFIMEVTVEILREAGIRLPKPVGQAIGIVGALVIGQAAVEAGIVSPITVIVVSLTAISSFSFPQYSAAIAIRIARFGMMIAASFLGLFGVILLSIFLIAHLVKLKSFGVSYLAPFAPIYLHDWKDGLIRLPFFTLRKRTRITKPKDSTRR</sequence>
<dbReference type="PANTHER" id="PTHR22550:SF5">
    <property type="entry name" value="LEUCINE ZIPPER PROTEIN 4"/>
    <property type="match status" value="1"/>
</dbReference>
<gene>
    <name evidence="3" type="primary">gerBA_4</name>
    <name evidence="3" type="ORF">CB4_02501</name>
</gene>
<dbReference type="GO" id="GO:0016020">
    <property type="term" value="C:membrane"/>
    <property type="evidence" value="ECO:0007669"/>
    <property type="project" value="InterPro"/>
</dbReference>
<proteinExistence type="inferred from homology"/>
<comment type="similarity">
    <text evidence="1">Belongs to the GerABKA family.</text>
</comment>
<keyword evidence="4" id="KW-1185">Reference proteome</keyword>
<evidence type="ECO:0000313" key="3">
    <source>
        <dbReference type="EMBL" id="BAU28327.1"/>
    </source>
</evidence>
<evidence type="ECO:0000256" key="2">
    <source>
        <dbReference type="ARBA" id="ARBA00023136"/>
    </source>
</evidence>
<dbReference type="KEGG" id="asoc:CB4_02501"/>
<dbReference type="OrthoDB" id="1726708at2"/>
<evidence type="ECO:0000313" key="4">
    <source>
        <dbReference type="Proteomes" id="UP000217696"/>
    </source>
</evidence>
<dbReference type="InterPro" id="IPR004995">
    <property type="entry name" value="Spore_Ger"/>
</dbReference>
<keyword evidence="2" id="KW-0472">Membrane</keyword>
<dbReference type="Proteomes" id="UP000217696">
    <property type="component" value="Chromosome"/>
</dbReference>
<dbReference type="Pfam" id="PF03323">
    <property type="entry name" value="GerA"/>
    <property type="match status" value="1"/>
</dbReference>
<organism evidence="3 4">
    <name type="scientific">Aneurinibacillus soli</name>
    <dbReference type="NCBI Taxonomy" id="1500254"/>
    <lineage>
        <taxon>Bacteria</taxon>
        <taxon>Bacillati</taxon>
        <taxon>Bacillota</taxon>
        <taxon>Bacilli</taxon>
        <taxon>Bacillales</taxon>
        <taxon>Paenibacillaceae</taxon>
        <taxon>Aneurinibacillus group</taxon>
        <taxon>Aneurinibacillus</taxon>
    </lineage>
</organism>
<accession>A0A0U5BDN4</accession>
<dbReference type="AlphaFoldDB" id="A0A0U5BDN4"/>
<dbReference type="EMBL" id="AP017312">
    <property type="protein sequence ID" value="BAU28327.1"/>
    <property type="molecule type" value="Genomic_DNA"/>
</dbReference>
<reference evidence="3 4" key="1">
    <citation type="submission" date="2015-12" db="EMBL/GenBank/DDBJ databases">
        <title>Genome sequence of Aneurinibacillus soli.</title>
        <authorList>
            <person name="Lee J.S."/>
            <person name="Lee K.C."/>
            <person name="Kim K.K."/>
            <person name="Lee B.W."/>
        </authorList>
    </citation>
    <scope>NUCLEOTIDE SEQUENCE [LARGE SCALE GENOMIC DNA]</scope>
    <source>
        <strain evidence="3 4">CB4</strain>
    </source>
</reference>
<dbReference type="PANTHER" id="PTHR22550">
    <property type="entry name" value="SPORE GERMINATION PROTEIN"/>
    <property type="match status" value="1"/>
</dbReference>
<dbReference type="PIRSF" id="PIRSF005690">
    <property type="entry name" value="GerBA"/>
    <property type="match status" value="1"/>
</dbReference>
<evidence type="ECO:0000256" key="1">
    <source>
        <dbReference type="ARBA" id="ARBA00005278"/>
    </source>
</evidence>